<feature type="non-terminal residue" evidence="6">
    <location>
        <position position="1"/>
    </location>
</feature>
<dbReference type="Gene3D" id="1.20.144.10">
    <property type="entry name" value="Phosphatidic acid phosphatase type 2/haloperoxidase"/>
    <property type="match status" value="1"/>
</dbReference>
<dbReference type="GO" id="GO:0006644">
    <property type="term" value="P:phospholipid metabolic process"/>
    <property type="evidence" value="ECO:0007669"/>
    <property type="project" value="InterPro"/>
</dbReference>
<dbReference type="SUPFAM" id="SSF48317">
    <property type="entry name" value="Acid phosphatase/Vanadium-dependent haloperoxidase"/>
    <property type="match status" value="1"/>
</dbReference>
<dbReference type="GO" id="GO:0005886">
    <property type="term" value="C:plasma membrane"/>
    <property type="evidence" value="ECO:0007669"/>
    <property type="project" value="TreeGrafter"/>
</dbReference>
<protein>
    <submittedName>
        <fullName evidence="6">Uncharacterized protein</fullName>
    </submittedName>
</protein>
<comment type="similarity">
    <text evidence="2">Belongs to the PA-phosphatase related phosphoesterase family.</text>
</comment>
<keyword evidence="5" id="KW-0472">Membrane</keyword>
<evidence type="ECO:0000256" key="2">
    <source>
        <dbReference type="ARBA" id="ARBA00008816"/>
    </source>
</evidence>
<sequence length="340" mass="38131">MLTVDSYKSFPSGHATMSVATAVFMMYYLQLHSKQLSFWLLQLLQGSWALFAIVTSISRYTDKRHHALDVSVGATLGLLPLFILPYFHPYLEPQPETLEKKKADEGDKCSCEVCVSDPRAVNDDVLDVGLLHHCLQDHLPQGVNGREEQVATRTHDQRIANLKEKLPYVLCTLGKSKIARTLHTLNQTSSAADISLLASDNSLSGVAALSKEGLVSLSGVAALSKEGKLSYFKKKQGLYELLKLTLCLPNVDKFLVFHHEDDRTDNDSSQGRLGDVVEIRRQQPQSQDDQRPCKIMTIMGEQNCKISVGHKWRWDVMWVTTKRRDVGWPIPSWTGVNQSP</sequence>
<keyword evidence="3" id="KW-0812">Transmembrane</keyword>
<dbReference type="PANTHER" id="PTHR10165">
    <property type="entry name" value="LIPID PHOSPHATE PHOSPHATASE"/>
    <property type="match status" value="1"/>
</dbReference>
<evidence type="ECO:0000256" key="3">
    <source>
        <dbReference type="ARBA" id="ARBA00022692"/>
    </source>
</evidence>
<dbReference type="OrthoDB" id="8907274at2759"/>
<evidence type="ECO:0000256" key="5">
    <source>
        <dbReference type="ARBA" id="ARBA00023136"/>
    </source>
</evidence>
<name>A0A7R8WC13_9CRUS</name>
<dbReference type="GO" id="GO:0007165">
    <property type="term" value="P:signal transduction"/>
    <property type="evidence" value="ECO:0007669"/>
    <property type="project" value="TreeGrafter"/>
</dbReference>
<evidence type="ECO:0000256" key="4">
    <source>
        <dbReference type="ARBA" id="ARBA00022989"/>
    </source>
</evidence>
<gene>
    <name evidence="6" type="ORF">CTOB1V02_LOCUS6713</name>
</gene>
<evidence type="ECO:0000256" key="1">
    <source>
        <dbReference type="ARBA" id="ARBA00004141"/>
    </source>
</evidence>
<dbReference type="Pfam" id="PF01569">
    <property type="entry name" value="PAP2"/>
    <property type="match status" value="1"/>
</dbReference>
<keyword evidence="4" id="KW-1133">Transmembrane helix</keyword>
<evidence type="ECO:0000313" key="6">
    <source>
        <dbReference type="EMBL" id="CAD7228835.1"/>
    </source>
</evidence>
<proteinExistence type="inferred from homology"/>
<dbReference type="InterPro" id="IPR036938">
    <property type="entry name" value="PAP2/HPO_sf"/>
</dbReference>
<comment type="subcellular location">
    <subcellularLocation>
        <location evidence="1">Membrane</location>
        <topology evidence="1">Multi-pass membrane protein</topology>
    </subcellularLocation>
</comment>
<dbReference type="InterPro" id="IPR043216">
    <property type="entry name" value="PAP-like"/>
</dbReference>
<dbReference type="GO" id="GO:0008195">
    <property type="term" value="F:phosphatidate phosphatase activity"/>
    <property type="evidence" value="ECO:0007669"/>
    <property type="project" value="TreeGrafter"/>
</dbReference>
<reference evidence="6" key="1">
    <citation type="submission" date="2020-11" db="EMBL/GenBank/DDBJ databases">
        <authorList>
            <person name="Tran Van P."/>
        </authorList>
    </citation>
    <scope>NUCLEOTIDE SEQUENCE</scope>
</reference>
<accession>A0A7R8WC13</accession>
<dbReference type="CDD" id="cd01610">
    <property type="entry name" value="PAP2_like"/>
    <property type="match status" value="1"/>
</dbReference>
<dbReference type="PANTHER" id="PTHR10165:SF103">
    <property type="entry name" value="PHOSPHOLIPID PHOSPHATASE HOMOLOG 1.2 HOMOLOG"/>
    <property type="match status" value="1"/>
</dbReference>
<organism evidence="6">
    <name type="scientific">Cyprideis torosa</name>
    <dbReference type="NCBI Taxonomy" id="163714"/>
    <lineage>
        <taxon>Eukaryota</taxon>
        <taxon>Metazoa</taxon>
        <taxon>Ecdysozoa</taxon>
        <taxon>Arthropoda</taxon>
        <taxon>Crustacea</taxon>
        <taxon>Oligostraca</taxon>
        <taxon>Ostracoda</taxon>
        <taxon>Podocopa</taxon>
        <taxon>Podocopida</taxon>
        <taxon>Cytherocopina</taxon>
        <taxon>Cytheroidea</taxon>
        <taxon>Cytherideidae</taxon>
        <taxon>Cyprideis</taxon>
    </lineage>
</organism>
<dbReference type="GO" id="GO:0046839">
    <property type="term" value="P:phospholipid dephosphorylation"/>
    <property type="evidence" value="ECO:0007669"/>
    <property type="project" value="TreeGrafter"/>
</dbReference>
<dbReference type="AlphaFoldDB" id="A0A7R8WC13"/>
<dbReference type="InterPro" id="IPR000326">
    <property type="entry name" value="PAP2/HPO"/>
</dbReference>
<dbReference type="EMBL" id="OB661721">
    <property type="protein sequence ID" value="CAD7228835.1"/>
    <property type="molecule type" value="Genomic_DNA"/>
</dbReference>